<evidence type="ECO:0000256" key="4">
    <source>
        <dbReference type="SAM" id="SignalP"/>
    </source>
</evidence>
<comment type="similarity">
    <text evidence="1 3">Belongs to the TPP enzyme family.</text>
</comment>
<gene>
    <name evidence="8" type="ORF">HETSPECPRED_007210</name>
</gene>
<dbReference type="InterPro" id="IPR011766">
    <property type="entry name" value="TPP_enzyme_TPP-bd"/>
</dbReference>
<evidence type="ECO:0000313" key="9">
    <source>
        <dbReference type="Proteomes" id="UP000664521"/>
    </source>
</evidence>
<evidence type="ECO:0000256" key="2">
    <source>
        <dbReference type="ARBA" id="ARBA00023052"/>
    </source>
</evidence>
<feature type="domain" description="Thiamine pyrophosphate enzyme N-terminal TPP-binding" evidence="7">
    <location>
        <begin position="9"/>
        <end position="90"/>
    </location>
</feature>
<dbReference type="OrthoDB" id="2867507at2759"/>
<dbReference type="Proteomes" id="UP000664521">
    <property type="component" value="Unassembled WGS sequence"/>
</dbReference>
<comment type="caution">
    <text evidence="8">The sequence shown here is derived from an EMBL/GenBank/DDBJ whole genome shotgun (WGS) entry which is preliminary data.</text>
</comment>
<dbReference type="GO" id="GO:0009097">
    <property type="term" value="P:isoleucine biosynthetic process"/>
    <property type="evidence" value="ECO:0007669"/>
    <property type="project" value="TreeGrafter"/>
</dbReference>
<dbReference type="InterPro" id="IPR045229">
    <property type="entry name" value="TPP_enz"/>
</dbReference>
<evidence type="ECO:0000256" key="3">
    <source>
        <dbReference type="RuleBase" id="RU362132"/>
    </source>
</evidence>
<feature type="domain" description="Thiamine pyrophosphate enzyme central" evidence="5">
    <location>
        <begin position="162"/>
        <end position="270"/>
    </location>
</feature>
<dbReference type="EMBL" id="CAJPDS010000005">
    <property type="protein sequence ID" value="CAF9907659.1"/>
    <property type="molecule type" value="Genomic_DNA"/>
</dbReference>
<dbReference type="GO" id="GO:0005739">
    <property type="term" value="C:mitochondrion"/>
    <property type="evidence" value="ECO:0007669"/>
    <property type="project" value="TreeGrafter"/>
</dbReference>
<proteinExistence type="inferred from homology"/>
<protein>
    <recommendedName>
        <fullName evidence="10">Pyruvate decarboxylase</fullName>
    </recommendedName>
</protein>
<dbReference type="CDD" id="cd02002">
    <property type="entry name" value="TPP_BFDC"/>
    <property type="match status" value="1"/>
</dbReference>
<keyword evidence="2 3" id="KW-0786">Thiamine pyrophosphate</keyword>
<dbReference type="GO" id="GO:0030976">
    <property type="term" value="F:thiamine pyrophosphate binding"/>
    <property type="evidence" value="ECO:0007669"/>
    <property type="project" value="InterPro"/>
</dbReference>
<dbReference type="Pfam" id="PF02776">
    <property type="entry name" value="TPP_enzyme_N"/>
    <property type="match status" value="1"/>
</dbReference>
<accession>A0A8H3IBQ7</accession>
<dbReference type="Gene3D" id="3.40.50.1220">
    <property type="entry name" value="TPP-binding domain"/>
    <property type="match status" value="1"/>
</dbReference>
<dbReference type="GO" id="GO:0000287">
    <property type="term" value="F:magnesium ion binding"/>
    <property type="evidence" value="ECO:0007669"/>
    <property type="project" value="InterPro"/>
</dbReference>
<dbReference type="InterPro" id="IPR029061">
    <property type="entry name" value="THDP-binding"/>
</dbReference>
<organism evidence="8 9">
    <name type="scientific">Heterodermia speciosa</name>
    <dbReference type="NCBI Taxonomy" id="116794"/>
    <lineage>
        <taxon>Eukaryota</taxon>
        <taxon>Fungi</taxon>
        <taxon>Dikarya</taxon>
        <taxon>Ascomycota</taxon>
        <taxon>Pezizomycotina</taxon>
        <taxon>Lecanoromycetes</taxon>
        <taxon>OSLEUM clade</taxon>
        <taxon>Lecanoromycetidae</taxon>
        <taxon>Caliciales</taxon>
        <taxon>Physciaceae</taxon>
        <taxon>Heterodermia</taxon>
    </lineage>
</organism>
<dbReference type="PANTHER" id="PTHR18968:SF164">
    <property type="entry name" value="PYRUVATE DECARBOXYLASE"/>
    <property type="match status" value="1"/>
</dbReference>
<dbReference type="CDD" id="cd07035">
    <property type="entry name" value="TPP_PYR_POX_like"/>
    <property type="match status" value="1"/>
</dbReference>
<dbReference type="NCBIfam" id="NF006203">
    <property type="entry name" value="PRK08327.1"/>
    <property type="match status" value="1"/>
</dbReference>
<dbReference type="SUPFAM" id="SSF52518">
    <property type="entry name" value="Thiamin diphosphate-binding fold (THDP-binding)"/>
    <property type="match status" value="2"/>
</dbReference>
<dbReference type="GO" id="GO:0050660">
    <property type="term" value="F:flavin adenine dinucleotide binding"/>
    <property type="evidence" value="ECO:0007669"/>
    <property type="project" value="TreeGrafter"/>
</dbReference>
<evidence type="ECO:0000313" key="8">
    <source>
        <dbReference type="EMBL" id="CAF9907659.1"/>
    </source>
</evidence>
<sequence>MRHVLIIVQQMVALSMADGFARVTNKPQAVIVHVDVGTQALGPGIHNASCGRAPVLIFAGLSPYTLEGEIRGSRTEFIHWLQDVPDQKAIVSQYCRYTAEIKTAKNIKQIVNRALQFATSDPKGPVYLTGAREVMEEELDPYQIVQEQWSPVVTGLLPQSAVDEIATALVGADLPMIVTGFTGRRQESVPELVKLAELVKGLRVFDAGTTEMSFPFNHRASVNPTWGAGKLLESADVILVLDCDVPWIPTQRKPRANAKIYHIDVDPLKAQMSLFYIAAIARYRADSCAALAQLNTHLTSHPPLVSKLSDPVFSRRWTSLGETHTQNLQTSAAKAVFPADGPNAPVNISFLSAQIRKHVPPETIYATEAVTNHVRMLEQLQPSLPGSSFTKGAGGLGWSCGAALGLKLARPAAFVCCITGDGSFVFAHPTAVYWLSAHYCLPVLTVVLNNGGWVAPRVSARHVLPGGLAQSATAEELGIGFGDRPPDYGAVAEAAGRGWVRKARVERAGEVEGVLRRAVEVVKGGRGAVVDVLLG</sequence>
<dbReference type="GO" id="GO:0005948">
    <property type="term" value="C:acetolactate synthase complex"/>
    <property type="evidence" value="ECO:0007669"/>
    <property type="project" value="TreeGrafter"/>
</dbReference>
<dbReference type="Gene3D" id="3.40.50.970">
    <property type="match status" value="2"/>
</dbReference>
<evidence type="ECO:0008006" key="10">
    <source>
        <dbReference type="Google" id="ProtNLM"/>
    </source>
</evidence>
<dbReference type="InterPro" id="IPR012001">
    <property type="entry name" value="Thiamin_PyroP_enz_TPP-bd_dom"/>
</dbReference>
<feature type="signal peptide" evidence="4">
    <location>
        <begin position="1"/>
        <end position="17"/>
    </location>
</feature>
<dbReference type="Pfam" id="PF00205">
    <property type="entry name" value="TPP_enzyme_M"/>
    <property type="match status" value="1"/>
</dbReference>
<keyword evidence="4" id="KW-0732">Signal</keyword>
<dbReference type="InterPro" id="IPR012000">
    <property type="entry name" value="Thiamin_PyroP_enz_cen_dom"/>
</dbReference>
<feature type="domain" description="Thiamine pyrophosphate enzyme TPP-binding" evidence="6">
    <location>
        <begin position="371"/>
        <end position="532"/>
    </location>
</feature>
<evidence type="ECO:0000259" key="7">
    <source>
        <dbReference type="Pfam" id="PF02776"/>
    </source>
</evidence>
<evidence type="ECO:0000256" key="1">
    <source>
        <dbReference type="ARBA" id="ARBA00007812"/>
    </source>
</evidence>
<evidence type="ECO:0000259" key="5">
    <source>
        <dbReference type="Pfam" id="PF00205"/>
    </source>
</evidence>
<dbReference type="SUPFAM" id="SSF52467">
    <property type="entry name" value="DHS-like NAD/FAD-binding domain"/>
    <property type="match status" value="1"/>
</dbReference>
<dbReference type="AlphaFoldDB" id="A0A8H3IBQ7"/>
<dbReference type="Pfam" id="PF02775">
    <property type="entry name" value="TPP_enzyme_C"/>
    <property type="match status" value="1"/>
</dbReference>
<dbReference type="InterPro" id="IPR029035">
    <property type="entry name" value="DHS-like_NAD/FAD-binding_dom"/>
</dbReference>
<feature type="chain" id="PRO_5034653299" description="Pyruvate decarboxylase" evidence="4">
    <location>
        <begin position="18"/>
        <end position="535"/>
    </location>
</feature>
<reference evidence="8" key="1">
    <citation type="submission" date="2021-03" db="EMBL/GenBank/DDBJ databases">
        <authorList>
            <person name="Tagirdzhanova G."/>
        </authorList>
    </citation>
    <scope>NUCLEOTIDE SEQUENCE</scope>
</reference>
<dbReference type="GO" id="GO:0009099">
    <property type="term" value="P:L-valine biosynthetic process"/>
    <property type="evidence" value="ECO:0007669"/>
    <property type="project" value="TreeGrafter"/>
</dbReference>
<dbReference type="GO" id="GO:0003984">
    <property type="term" value="F:acetolactate synthase activity"/>
    <property type="evidence" value="ECO:0007669"/>
    <property type="project" value="TreeGrafter"/>
</dbReference>
<keyword evidence="9" id="KW-1185">Reference proteome</keyword>
<evidence type="ECO:0000259" key="6">
    <source>
        <dbReference type="Pfam" id="PF02775"/>
    </source>
</evidence>
<name>A0A8H3IBQ7_9LECA</name>
<dbReference type="PANTHER" id="PTHR18968">
    <property type="entry name" value="THIAMINE PYROPHOSPHATE ENZYMES"/>
    <property type="match status" value="1"/>
</dbReference>